<comment type="function">
    <text evidence="14">Cell wall formation.</text>
</comment>
<evidence type="ECO:0000256" key="6">
    <source>
        <dbReference type="ARBA" id="ARBA00022618"/>
    </source>
</evidence>
<dbReference type="InterPro" id="IPR000713">
    <property type="entry name" value="Mur_ligase_N"/>
</dbReference>
<dbReference type="InterPro" id="IPR050061">
    <property type="entry name" value="MurCDEF_pg_biosynth"/>
</dbReference>
<dbReference type="PANTHER" id="PTHR43445">
    <property type="entry name" value="UDP-N-ACETYLMURAMATE--L-ALANINE LIGASE-RELATED"/>
    <property type="match status" value="1"/>
</dbReference>
<feature type="domain" description="Mur ligase central" evidence="17">
    <location>
        <begin position="109"/>
        <end position="297"/>
    </location>
</feature>
<evidence type="ECO:0000256" key="2">
    <source>
        <dbReference type="ARBA" id="ARBA00004752"/>
    </source>
</evidence>
<dbReference type="InterPro" id="IPR036565">
    <property type="entry name" value="Mur-like_cat_sf"/>
</dbReference>
<evidence type="ECO:0000256" key="1">
    <source>
        <dbReference type="ARBA" id="ARBA00004496"/>
    </source>
</evidence>
<evidence type="ECO:0000256" key="12">
    <source>
        <dbReference type="ARBA" id="ARBA00023316"/>
    </source>
</evidence>
<dbReference type="UniPathway" id="UPA00219"/>
<keyword evidence="10 14" id="KW-0573">Peptidoglycan synthesis</keyword>
<dbReference type="Gene3D" id="3.90.190.20">
    <property type="entry name" value="Mur ligase, C-terminal domain"/>
    <property type="match status" value="1"/>
</dbReference>
<dbReference type="InterPro" id="IPR013221">
    <property type="entry name" value="Mur_ligase_cen"/>
</dbReference>
<sequence>MSTSHRFHLIGIGGAGMSVVAELLKDRGLEVSGSDQKESPILDHLRDAGIEVFVGHDAAHVPADAVVVVSTAVRESNPELAEARRRGQSVIHRSQALALAASGMRFVAVAGAHGKTTTSAMLSMALRDAGEDPSIAVGAVIPQLGSGAYLGSGDVFVAEADESDGSFLNYTPWIEIVTNVEPDHLDRYGSREAFEQVFVDFVGCLRPGGTLVCCGEDGGSARLARYARTQGIDTVTYARSGHESADLGGSADVIIEEAHTDGHTASALLAWGDVKAEIHLTVPGIHNLLNACAAWIAGVRLGTDAQTMAHSLAAFAGTSRRFEFKGQVGSRRLFDDYAHHPTEVAAALQQARTAAGDGEVSVVFQPHLYSRTQAFAERFAQALSHADHVYVCDIYGAREDPVPGVTSQLITSHLSRAHYVPDMHEAARMAARELGADGILVTMGAGSITQAGSDVLDEWEHVEQGSGQ</sequence>
<dbReference type="Pfam" id="PF02875">
    <property type="entry name" value="Mur_ligase_C"/>
    <property type="match status" value="1"/>
</dbReference>
<dbReference type="GO" id="GO:0009252">
    <property type="term" value="P:peptidoglycan biosynthetic process"/>
    <property type="evidence" value="ECO:0007669"/>
    <property type="project" value="UniProtKB-UniRule"/>
</dbReference>
<dbReference type="HAMAP" id="MF_00046">
    <property type="entry name" value="MurC"/>
    <property type="match status" value="1"/>
</dbReference>
<keyword evidence="6 14" id="KW-0132">Cell division</keyword>
<evidence type="ECO:0000256" key="3">
    <source>
        <dbReference type="ARBA" id="ARBA00012211"/>
    </source>
</evidence>
<dbReference type="GO" id="GO:0008360">
    <property type="term" value="P:regulation of cell shape"/>
    <property type="evidence" value="ECO:0007669"/>
    <property type="project" value="UniProtKB-KW"/>
</dbReference>
<dbReference type="GO" id="GO:0005737">
    <property type="term" value="C:cytoplasm"/>
    <property type="evidence" value="ECO:0007669"/>
    <property type="project" value="UniProtKB-SubCell"/>
</dbReference>
<evidence type="ECO:0000259" key="16">
    <source>
        <dbReference type="Pfam" id="PF02875"/>
    </source>
</evidence>
<dbReference type="SUPFAM" id="SSF53623">
    <property type="entry name" value="MurD-like peptide ligases, catalytic domain"/>
    <property type="match status" value="1"/>
</dbReference>
<keyword evidence="4 14" id="KW-0963">Cytoplasm</keyword>
<organism evidence="18">
    <name type="scientific">Schaalia odontolytica</name>
    <dbReference type="NCBI Taxonomy" id="1660"/>
    <lineage>
        <taxon>Bacteria</taxon>
        <taxon>Bacillati</taxon>
        <taxon>Actinomycetota</taxon>
        <taxon>Actinomycetes</taxon>
        <taxon>Actinomycetales</taxon>
        <taxon>Actinomycetaceae</taxon>
        <taxon>Schaalia</taxon>
    </lineage>
</organism>
<comment type="catalytic activity">
    <reaction evidence="13 14">
        <text>UDP-N-acetyl-alpha-D-muramate + L-alanine + ATP = UDP-N-acetyl-alpha-D-muramoyl-L-alanine + ADP + phosphate + H(+)</text>
        <dbReference type="Rhea" id="RHEA:23372"/>
        <dbReference type="ChEBI" id="CHEBI:15378"/>
        <dbReference type="ChEBI" id="CHEBI:30616"/>
        <dbReference type="ChEBI" id="CHEBI:43474"/>
        <dbReference type="ChEBI" id="CHEBI:57972"/>
        <dbReference type="ChEBI" id="CHEBI:70757"/>
        <dbReference type="ChEBI" id="CHEBI:83898"/>
        <dbReference type="ChEBI" id="CHEBI:456216"/>
        <dbReference type="EC" id="6.3.2.8"/>
    </reaction>
</comment>
<evidence type="ECO:0000256" key="9">
    <source>
        <dbReference type="ARBA" id="ARBA00022960"/>
    </source>
</evidence>
<protein>
    <recommendedName>
        <fullName evidence="3 14">UDP-N-acetylmuramate--L-alanine ligase</fullName>
        <ecNumber evidence="3 14">6.3.2.8</ecNumber>
    </recommendedName>
    <alternativeName>
        <fullName evidence="14">UDP-N-acetylmuramoyl-L-alanine synthetase</fullName>
    </alternativeName>
</protein>
<dbReference type="AlphaFoldDB" id="A0A6N2U2N5"/>
<gene>
    <name evidence="14 18" type="primary">murC</name>
    <name evidence="18" type="ORF">AOLFYP35_01630</name>
</gene>
<evidence type="ECO:0000256" key="11">
    <source>
        <dbReference type="ARBA" id="ARBA00023306"/>
    </source>
</evidence>
<dbReference type="GO" id="GO:0008763">
    <property type="term" value="F:UDP-N-acetylmuramate-L-alanine ligase activity"/>
    <property type="evidence" value="ECO:0007669"/>
    <property type="project" value="UniProtKB-UniRule"/>
</dbReference>
<evidence type="ECO:0000259" key="15">
    <source>
        <dbReference type="Pfam" id="PF01225"/>
    </source>
</evidence>
<evidence type="ECO:0000256" key="8">
    <source>
        <dbReference type="ARBA" id="ARBA00022840"/>
    </source>
</evidence>
<dbReference type="InterPro" id="IPR036615">
    <property type="entry name" value="Mur_ligase_C_dom_sf"/>
</dbReference>
<feature type="domain" description="Mur ligase C-terminal" evidence="16">
    <location>
        <begin position="320"/>
        <end position="446"/>
    </location>
</feature>
<feature type="binding site" evidence="14">
    <location>
        <begin position="111"/>
        <end position="117"/>
    </location>
    <ligand>
        <name>ATP</name>
        <dbReference type="ChEBI" id="CHEBI:30616"/>
    </ligand>
</feature>
<keyword evidence="8 14" id="KW-0067">ATP-binding</keyword>
<dbReference type="InterPro" id="IPR005758">
    <property type="entry name" value="UDP-N-AcMur_Ala_ligase_MurC"/>
</dbReference>
<keyword evidence="9 14" id="KW-0133">Cell shape</keyword>
<dbReference type="GO" id="GO:0051301">
    <property type="term" value="P:cell division"/>
    <property type="evidence" value="ECO:0007669"/>
    <property type="project" value="UniProtKB-KW"/>
</dbReference>
<evidence type="ECO:0000259" key="17">
    <source>
        <dbReference type="Pfam" id="PF08245"/>
    </source>
</evidence>
<dbReference type="PANTHER" id="PTHR43445:SF3">
    <property type="entry name" value="UDP-N-ACETYLMURAMATE--L-ALANINE LIGASE"/>
    <property type="match status" value="1"/>
</dbReference>
<evidence type="ECO:0000256" key="14">
    <source>
        <dbReference type="HAMAP-Rule" id="MF_00046"/>
    </source>
</evidence>
<dbReference type="Gene3D" id="3.40.1190.10">
    <property type="entry name" value="Mur-like, catalytic domain"/>
    <property type="match status" value="1"/>
</dbReference>
<dbReference type="InterPro" id="IPR004101">
    <property type="entry name" value="Mur_ligase_C"/>
</dbReference>
<evidence type="ECO:0000256" key="4">
    <source>
        <dbReference type="ARBA" id="ARBA00022490"/>
    </source>
</evidence>
<feature type="domain" description="Mur ligase N-terminal catalytic" evidence="15">
    <location>
        <begin position="7"/>
        <end position="102"/>
    </location>
</feature>
<evidence type="ECO:0000256" key="10">
    <source>
        <dbReference type="ARBA" id="ARBA00022984"/>
    </source>
</evidence>
<keyword evidence="12 14" id="KW-0961">Cell wall biogenesis/degradation</keyword>
<comment type="subcellular location">
    <subcellularLocation>
        <location evidence="1 14">Cytoplasm</location>
    </subcellularLocation>
</comment>
<evidence type="ECO:0000256" key="13">
    <source>
        <dbReference type="ARBA" id="ARBA00047833"/>
    </source>
</evidence>
<evidence type="ECO:0000256" key="5">
    <source>
        <dbReference type="ARBA" id="ARBA00022598"/>
    </source>
</evidence>
<dbReference type="Pfam" id="PF08245">
    <property type="entry name" value="Mur_ligase_M"/>
    <property type="match status" value="1"/>
</dbReference>
<name>A0A6N2U2N5_9ACTO</name>
<dbReference type="SUPFAM" id="SSF51984">
    <property type="entry name" value="MurCD N-terminal domain"/>
    <property type="match status" value="1"/>
</dbReference>
<comment type="pathway">
    <text evidence="2 14">Cell wall biogenesis; peptidoglycan biosynthesis.</text>
</comment>
<keyword evidence="5 14" id="KW-0436">Ligase</keyword>
<dbReference type="EMBL" id="CACRSM010000003">
    <property type="protein sequence ID" value="VYT12425.1"/>
    <property type="molecule type" value="Genomic_DNA"/>
</dbReference>
<accession>A0A6N2U2N5</accession>
<comment type="similarity">
    <text evidence="14">Belongs to the MurCDEF family.</text>
</comment>
<dbReference type="Pfam" id="PF01225">
    <property type="entry name" value="Mur_ligase"/>
    <property type="match status" value="1"/>
</dbReference>
<proteinExistence type="inferred from homology"/>
<evidence type="ECO:0000256" key="7">
    <source>
        <dbReference type="ARBA" id="ARBA00022741"/>
    </source>
</evidence>
<keyword evidence="7 14" id="KW-0547">Nucleotide-binding</keyword>
<dbReference type="EC" id="6.3.2.8" evidence="3 14"/>
<dbReference type="Gene3D" id="3.40.50.720">
    <property type="entry name" value="NAD(P)-binding Rossmann-like Domain"/>
    <property type="match status" value="1"/>
</dbReference>
<dbReference type="GO" id="GO:0071555">
    <property type="term" value="P:cell wall organization"/>
    <property type="evidence" value="ECO:0007669"/>
    <property type="project" value="UniProtKB-KW"/>
</dbReference>
<dbReference type="NCBIfam" id="TIGR01082">
    <property type="entry name" value="murC"/>
    <property type="match status" value="1"/>
</dbReference>
<keyword evidence="11 14" id="KW-0131">Cell cycle</keyword>
<dbReference type="GO" id="GO:0005524">
    <property type="term" value="F:ATP binding"/>
    <property type="evidence" value="ECO:0007669"/>
    <property type="project" value="UniProtKB-UniRule"/>
</dbReference>
<evidence type="ECO:0000313" key="18">
    <source>
        <dbReference type="EMBL" id="VYT12425.1"/>
    </source>
</evidence>
<dbReference type="SUPFAM" id="SSF53244">
    <property type="entry name" value="MurD-like peptide ligases, peptide-binding domain"/>
    <property type="match status" value="1"/>
</dbReference>
<reference evidence="18" key="1">
    <citation type="submission" date="2019-11" db="EMBL/GenBank/DDBJ databases">
        <authorList>
            <person name="Feng L."/>
        </authorList>
    </citation>
    <scope>NUCLEOTIDE SEQUENCE</scope>
    <source>
        <strain evidence="18">AodontolyticusLFYP35</strain>
    </source>
</reference>